<dbReference type="FunFam" id="2.40.330.10:FF:000001">
    <property type="entry name" value="Auxin response factor"/>
    <property type="match status" value="1"/>
</dbReference>
<dbReference type="Gene3D" id="2.30.30.1040">
    <property type="match status" value="1"/>
</dbReference>
<dbReference type="InterPro" id="IPR003340">
    <property type="entry name" value="B3_DNA-bd"/>
</dbReference>
<evidence type="ECO:0000256" key="2">
    <source>
        <dbReference type="ARBA" id="ARBA00007853"/>
    </source>
</evidence>
<comment type="similarity">
    <text evidence="2 10">Belongs to the ARF family.</text>
</comment>
<evidence type="ECO:0000256" key="7">
    <source>
        <dbReference type="ARBA" id="ARBA00023242"/>
    </source>
</evidence>
<keyword evidence="4 10" id="KW-0805">Transcription regulation</keyword>
<keyword evidence="15" id="KW-1185">Reference proteome</keyword>
<accession>A0A8X8ZJQ2</accession>
<dbReference type="InterPro" id="IPR044835">
    <property type="entry name" value="ARF_plant"/>
</dbReference>
<dbReference type="Pfam" id="PF07534">
    <property type="entry name" value="TLD"/>
    <property type="match status" value="1"/>
</dbReference>
<dbReference type="GO" id="GO:0009835">
    <property type="term" value="P:fruit ripening"/>
    <property type="evidence" value="ECO:0007669"/>
    <property type="project" value="UniProtKB-KW"/>
</dbReference>
<dbReference type="Pfam" id="PF06507">
    <property type="entry name" value="ARF_AD"/>
    <property type="match status" value="1"/>
</dbReference>
<evidence type="ECO:0000256" key="6">
    <source>
        <dbReference type="ARBA" id="ARBA00023163"/>
    </source>
</evidence>
<dbReference type="SMART" id="SM01019">
    <property type="entry name" value="B3"/>
    <property type="match status" value="1"/>
</dbReference>
<dbReference type="SMART" id="SM00584">
    <property type="entry name" value="TLDc"/>
    <property type="match status" value="1"/>
</dbReference>
<comment type="caution">
    <text evidence="14">The sequence shown here is derived from an EMBL/GenBank/DDBJ whole genome shotgun (WGS) entry which is preliminary data.</text>
</comment>
<dbReference type="InterPro" id="IPR010525">
    <property type="entry name" value="ARF_dom"/>
</dbReference>
<evidence type="ECO:0000256" key="3">
    <source>
        <dbReference type="ARBA" id="ARBA00022473"/>
    </source>
</evidence>
<keyword evidence="11" id="KW-1133">Transmembrane helix</keyword>
<feature type="transmembrane region" description="Helical" evidence="11">
    <location>
        <begin position="1208"/>
        <end position="1229"/>
    </location>
</feature>
<name>A0A8X8ZJQ2_SALSN</name>
<keyword evidence="9" id="KW-0292">Fruit ripening</keyword>
<dbReference type="InterPro" id="IPR015300">
    <property type="entry name" value="DNA-bd_pseudobarrel_sf"/>
</dbReference>
<protein>
    <recommendedName>
        <fullName evidence="10">Auxin response factor</fullName>
    </recommendedName>
</protein>
<comment type="subunit">
    <text evidence="10">Homodimers and heterodimers.</text>
</comment>
<dbReference type="Proteomes" id="UP000298416">
    <property type="component" value="Unassembled WGS sequence"/>
</dbReference>
<dbReference type="SUPFAM" id="SSF101936">
    <property type="entry name" value="DNA-binding pseudobarrel domain"/>
    <property type="match status" value="1"/>
</dbReference>
<proteinExistence type="inferred from homology"/>
<dbReference type="FunFam" id="2.30.30.1040:FF:000001">
    <property type="entry name" value="Auxin response factor"/>
    <property type="match status" value="1"/>
</dbReference>
<dbReference type="GO" id="GO:0009734">
    <property type="term" value="P:auxin-activated signaling pathway"/>
    <property type="evidence" value="ECO:0007669"/>
    <property type="project" value="UniProtKB-KW"/>
</dbReference>
<reference evidence="14" key="2">
    <citation type="submission" date="2020-08" db="EMBL/GenBank/DDBJ databases">
        <title>Plant Genome Project.</title>
        <authorList>
            <person name="Zhang R.-G."/>
        </authorList>
    </citation>
    <scope>NUCLEOTIDE SEQUENCE</scope>
    <source>
        <strain evidence="14">Huo1</strain>
        <tissue evidence="14">Leaf</tissue>
    </source>
</reference>
<feature type="domain" description="PB1" evidence="13">
    <location>
        <begin position="828"/>
        <end position="907"/>
    </location>
</feature>
<dbReference type="GO" id="GO:0005634">
    <property type="term" value="C:nucleus"/>
    <property type="evidence" value="ECO:0007669"/>
    <property type="project" value="UniProtKB-SubCell"/>
</dbReference>
<evidence type="ECO:0000256" key="1">
    <source>
        <dbReference type="ARBA" id="ARBA00004123"/>
    </source>
</evidence>
<dbReference type="SUPFAM" id="SSF54277">
    <property type="entry name" value="CAD &amp; PB1 domains"/>
    <property type="match status" value="1"/>
</dbReference>
<dbReference type="GO" id="GO:0003677">
    <property type="term" value="F:DNA binding"/>
    <property type="evidence" value="ECO:0007669"/>
    <property type="project" value="UniProtKB-KW"/>
</dbReference>
<keyword evidence="5 10" id="KW-0238">DNA-binding</keyword>
<evidence type="ECO:0000256" key="11">
    <source>
        <dbReference type="SAM" id="Phobius"/>
    </source>
</evidence>
<comment type="function">
    <text evidence="10">Auxin response factors (ARFs) are transcriptional factors that bind specifically to the DNA sequence 5'-TGTCTC-3' found in the auxin-responsive promoter elements (AuxREs).</text>
</comment>
<evidence type="ECO:0000256" key="10">
    <source>
        <dbReference type="RuleBase" id="RU004561"/>
    </source>
</evidence>
<dbReference type="Gene3D" id="3.10.20.90">
    <property type="entry name" value="Phosphatidylinositol 3-kinase Catalytic Subunit, Chain A, domain 1"/>
    <property type="match status" value="1"/>
</dbReference>
<evidence type="ECO:0000256" key="5">
    <source>
        <dbReference type="ARBA" id="ARBA00023125"/>
    </source>
</evidence>
<dbReference type="InterPro" id="IPR053793">
    <property type="entry name" value="PB1-like"/>
</dbReference>
<evidence type="ECO:0000256" key="4">
    <source>
        <dbReference type="ARBA" id="ARBA00023015"/>
    </source>
</evidence>
<keyword evidence="11" id="KW-0472">Membrane</keyword>
<dbReference type="PROSITE" id="PS50863">
    <property type="entry name" value="B3"/>
    <property type="match status" value="1"/>
</dbReference>
<evidence type="ECO:0000313" key="14">
    <source>
        <dbReference type="EMBL" id="KAG6406469.1"/>
    </source>
</evidence>
<dbReference type="PANTHER" id="PTHR31384">
    <property type="entry name" value="AUXIN RESPONSE FACTOR 4-RELATED"/>
    <property type="match status" value="1"/>
</dbReference>
<keyword evidence="8 10" id="KW-0927">Auxin signaling pathway</keyword>
<evidence type="ECO:0000256" key="9">
    <source>
        <dbReference type="ARBA" id="ARBA00033478"/>
    </source>
</evidence>
<dbReference type="PANTHER" id="PTHR31384:SF10">
    <property type="entry name" value="AUXIN RESPONSE FACTOR 5"/>
    <property type="match status" value="1"/>
</dbReference>
<dbReference type="CDD" id="cd10017">
    <property type="entry name" value="B3_DNA"/>
    <property type="match status" value="1"/>
</dbReference>
<dbReference type="Pfam" id="PF02362">
    <property type="entry name" value="B3"/>
    <property type="match status" value="1"/>
</dbReference>
<dbReference type="InterPro" id="IPR006571">
    <property type="entry name" value="TLDc_dom"/>
</dbReference>
<dbReference type="PROSITE" id="PS51745">
    <property type="entry name" value="PB1"/>
    <property type="match status" value="1"/>
</dbReference>
<evidence type="ECO:0000259" key="12">
    <source>
        <dbReference type="PROSITE" id="PS50863"/>
    </source>
</evidence>
<reference evidence="14" key="1">
    <citation type="submission" date="2018-01" db="EMBL/GenBank/DDBJ databases">
        <authorList>
            <person name="Mao J.F."/>
        </authorList>
    </citation>
    <scope>NUCLEOTIDE SEQUENCE</scope>
    <source>
        <strain evidence="14">Huo1</strain>
        <tissue evidence="14">Leaf</tissue>
    </source>
</reference>
<dbReference type="GO" id="GO:0006355">
    <property type="term" value="P:regulation of DNA-templated transcription"/>
    <property type="evidence" value="ECO:0007669"/>
    <property type="project" value="InterPro"/>
</dbReference>
<comment type="subcellular location">
    <subcellularLocation>
        <location evidence="1 10">Nucleus</location>
    </subcellularLocation>
</comment>
<evidence type="ECO:0000256" key="8">
    <source>
        <dbReference type="ARBA" id="ARBA00023294"/>
    </source>
</evidence>
<keyword evidence="3" id="KW-0217">Developmental protein</keyword>
<gene>
    <name evidence="14" type="ORF">SASPL_134071</name>
</gene>
<keyword evidence="7 10" id="KW-0539">Nucleus</keyword>
<keyword evidence="11" id="KW-0812">Transmembrane</keyword>
<sequence length="1460" mass="161782">MASVEEKQKPGGLVNGGSNVIDSMKLLKEMQETGVKKPINSELWHACAGPLVTLPQVGSLVYYFPQGHSEQVAVSTNRSPTTQIPNYPNLPTQLLCQVHNVTLHADKETDEIYAQMSLQCVNSEKDVIPIPDFGLKPSKHPTEFFCKTLTASDTSTHGGFSVPRRAAEKLFPQLDYLMQPPTQELVVRDLHDNTWTFRHIYRGQPKRHLLTTGWSMFVGAKRLRAGDAVLFIRDEKSQLLLGVRRANRQQTTLPSSVLSADSMHIGILAAAAHAAANRSPFTIFYNPRACPSEFVIPMPKYRKSVYGTQLTIGMRFGIMFETEESTKRRYMGTIIGISDIDPLRWPNSKWRSLQVEWDEPGCGDKQNRVSPWEIETPESLFIFPSLTANLKRPFHSAFIGAPPEWDSLMNQPFLRVPGNPHAEFQCPSVSSMWSEQLLKMLAKPHGMMTPNSMQEMKDVAFQEPKSLMQPAINQKPEMMGAQDVFLQGNTHSQSFTSQPYLINQSNSLPGKLNISGNLTSPGSGHEMSKLDSVPAANKSGQCRLEGQLIEEKLSGKPVNTQSFNNDFMVTSQIGGSVPLQMSPCGTQSRLETHGLQNQPVNESQVESTNANANAYALLQYTNQVDFSPYPMMCPSPTGSFRNTGSLSMFKKPDQPPMSSEVGYPMLPSVGQELWDGQFSNAKCAVSGANLPVLLPHHDMSNLQYSSNALKDLSDDNHNQSDIYSCLNLDGSNSGSTVIDPSVSSTILDDFSALKNMDFPNPSDYIVGGFCSTQDVQSQITSASLADSQNFSIQEYADNSGGASSSNVDFDDNNLLQQNSFQQVTPRFRTYTKIQKAGSVGRSIDVSSFKAYNELRSEIERMFGLEGLLNDPGSGWKLVYVDFESDVLLVGDDPWEMCEMHKDSVAVGGEADGGGGNAAAQLRGIRRLVIYTVFAFLSQKCFDLTCANVESDRDVVLKELPLLFTHLGSAIVELFFVADKNGVNEVEFLRGYTNICGRAVASTLLNNLFRVFSVACSKAGLQVDLQFELFDDNCKVSGALSPHDVHMLLCICWIFSCDSRMFRGNAGKSEGKFSIPDISHLVSSAIEACSEGDAGLDFWDSSVSEIDIQLPAAKIHLWALKNVPHLAECFQQFVHARLCYLMAPEEKSEASCSSAHESSSSEISKIRLLTPGRAWAISLTLRGAIHEEMSKSCFPSDDYQTNKNLLYQFVYSLTDLAAFMFLTCLLAVLIRTCKTTCRSSVDGKGLNRFWSRVGGYNGPTLMLISACEQNSNARPWIIGALTNEGFENKDIYYGNSGSLYALSPVFHAFLSSGQSKKYTELAGREKNYVYSHSHGRAYEAKPKPVGVAFGGSLRNERILLDDDFAKVTVRHHAVDKTYQHGNLFPNQGFLPTEASVFQVEIWGLGGRSAQEVQASHQKREEIFTDQRRKIDLKTFSNWEDSPEKMMMDMMSNPNAVRREER</sequence>
<keyword evidence="6 10" id="KW-0804">Transcription</keyword>
<feature type="domain" description="TF-B3" evidence="12">
    <location>
        <begin position="145"/>
        <end position="247"/>
    </location>
</feature>
<organism evidence="14">
    <name type="scientific">Salvia splendens</name>
    <name type="common">Scarlet sage</name>
    <dbReference type="NCBI Taxonomy" id="180675"/>
    <lineage>
        <taxon>Eukaryota</taxon>
        <taxon>Viridiplantae</taxon>
        <taxon>Streptophyta</taxon>
        <taxon>Embryophyta</taxon>
        <taxon>Tracheophyta</taxon>
        <taxon>Spermatophyta</taxon>
        <taxon>Magnoliopsida</taxon>
        <taxon>eudicotyledons</taxon>
        <taxon>Gunneridae</taxon>
        <taxon>Pentapetalae</taxon>
        <taxon>asterids</taxon>
        <taxon>lamiids</taxon>
        <taxon>Lamiales</taxon>
        <taxon>Lamiaceae</taxon>
        <taxon>Nepetoideae</taxon>
        <taxon>Mentheae</taxon>
        <taxon>Salviinae</taxon>
        <taxon>Salvia</taxon>
        <taxon>Salvia subgen. Calosphace</taxon>
        <taxon>core Calosphace</taxon>
    </lineage>
</organism>
<dbReference type="EMBL" id="PNBA02000012">
    <property type="protein sequence ID" value="KAG6406469.1"/>
    <property type="molecule type" value="Genomic_DNA"/>
</dbReference>
<evidence type="ECO:0000259" key="13">
    <source>
        <dbReference type="PROSITE" id="PS51745"/>
    </source>
</evidence>
<evidence type="ECO:0000313" key="15">
    <source>
        <dbReference type="Proteomes" id="UP000298416"/>
    </source>
</evidence>
<dbReference type="Gene3D" id="2.40.330.10">
    <property type="entry name" value="DNA-binding pseudobarrel domain"/>
    <property type="match status" value="1"/>
</dbReference>